<evidence type="ECO:0000313" key="2">
    <source>
        <dbReference type="Proteomes" id="UP001150879"/>
    </source>
</evidence>
<gene>
    <name evidence="1" type="ORF">N7472_009302</name>
</gene>
<proteinExistence type="predicted"/>
<accession>A0A9W9M1T9</accession>
<reference evidence="1" key="1">
    <citation type="submission" date="2022-11" db="EMBL/GenBank/DDBJ databases">
        <authorList>
            <person name="Petersen C."/>
        </authorList>
    </citation>
    <scope>NUCLEOTIDE SEQUENCE</scope>
    <source>
        <strain evidence="1">IBT 16849</strain>
    </source>
</reference>
<keyword evidence="2" id="KW-1185">Reference proteome</keyword>
<dbReference type="AlphaFoldDB" id="A0A9W9M1T9"/>
<dbReference type="Gene3D" id="2.120.10.70">
    <property type="entry name" value="Fucose-specific lectin"/>
    <property type="match status" value="1"/>
</dbReference>
<evidence type="ECO:0000313" key="1">
    <source>
        <dbReference type="EMBL" id="KAJ5184462.1"/>
    </source>
</evidence>
<evidence type="ECO:0008006" key="3">
    <source>
        <dbReference type="Google" id="ProtNLM"/>
    </source>
</evidence>
<organism evidence="1 2">
    <name type="scientific">Penicillium cf. griseofulvum</name>
    <dbReference type="NCBI Taxonomy" id="2972120"/>
    <lineage>
        <taxon>Eukaryota</taxon>
        <taxon>Fungi</taxon>
        <taxon>Dikarya</taxon>
        <taxon>Ascomycota</taxon>
        <taxon>Pezizomycotina</taxon>
        <taxon>Eurotiomycetes</taxon>
        <taxon>Eurotiomycetidae</taxon>
        <taxon>Eurotiales</taxon>
        <taxon>Aspergillaceae</taxon>
        <taxon>Penicillium</taxon>
    </lineage>
</organism>
<dbReference type="SUPFAM" id="SSF89372">
    <property type="entry name" value="Fucose-specific lectin"/>
    <property type="match status" value="1"/>
</dbReference>
<name>A0A9W9M1T9_9EURO</name>
<comment type="caution">
    <text evidence="1">The sequence shown here is derived from an EMBL/GenBank/DDBJ whole genome shotgun (WGS) entry which is preliminary data.</text>
</comment>
<sequence>MDFDLQGLANALSAKAYAFPHNETGVHLVDQSDNELYEEHRAGSHNLNQWLISFDARESTPVAYLWDKNIRYLYCLDQDNALQHYQYSQTDQDWISIRLSGDNKPVVVHGNTRLSGCIASPDSQIVFFQDPSGQLRGARVQSGRAEPLSTPISEPSKLGTPHFAVLREDLLRLWYLAADNQVHCLTQARGSDDGWRDHPVPGAAFGSDKIDNFTIGIDENGSVQIIVLSSEGKVIRVDHQGQRTALGTIVDGMFRPASSAENLAQFVADVCRAAGKVLKK</sequence>
<dbReference type="Proteomes" id="UP001150879">
    <property type="component" value="Unassembled WGS sequence"/>
</dbReference>
<dbReference type="EMBL" id="JAPQKP010000006">
    <property type="protein sequence ID" value="KAJ5184462.1"/>
    <property type="molecule type" value="Genomic_DNA"/>
</dbReference>
<reference evidence="1" key="2">
    <citation type="journal article" date="2023" name="IMA Fungus">
        <title>Comparative genomic study of the Penicillium genus elucidates a diverse pangenome and 15 lateral gene transfer events.</title>
        <authorList>
            <person name="Petersen C."/>
            <person name="Sorensen T."/>
            <person name="Nielsen M.R."/>
            <person name="Sondergaard T.E."/>
            <person name="Sorensen J.L."/>
            <person name="Fitzpatrick D.A."/>
            <person name="Frisvad J.C."/>
            <person name="Nielsen K.L."/>
        </authorList>
    </citation>
    <scope>NUCLEOTIDE SEQUENCE</scope>
    <source>
        <strain evidence="1">IBT 16849</strain>
    </source>
</reference>
<dbReference type="OrthoDB" id="5367135at2759"/>
<protein>
    <recommendedName>
        <fullName evidence="3">Fucose-specific lectin</fullName>
    </recommendedName>
</protein>